<gene>
    <name evidence="2" type="ORF">ACFSRZ_00095</name>
</gene>
<comment type="caution">
    <text evidence="2">The sequence shown here is derived from an EMBL/GenBank/DDBJ whole genome shotgun (WGS) entry which is preliminary data.</text>
</comment>
<evidence type="ECO:0000313" key="3">
    <source>
        <dbReference type="Proteomes" id="UP001597508"/>
    </source>
</evidence>
<dbReference type="Proteomes" id="UP001597508">
    <property type="component" value="Unassembled WGS sequence"/>
</dbReference>
<keyword evidence="3" id="KW-1185">Reference proteome</keyword>
<evidence type="ECO:0000313" key="2">
    <source>
        <dbReference type="EMBL" id="MFD2565745.1"/>
    </source>
</evidence>
<protein>
    <submittedName>
        <fullName evidence="2">Uncharacterized protein</fullName>
    </submittedName>
</protein>
<evidence type="ECO:0000256" key="1">
    <source>
        <dbReference type="SAM" id="Phobius"/>
    </source>
</evidence>
<feature type="transmembrane region" description="Helical" evidence="1">
    <location>
        <begin position="88"/>
        <end position="108"/>
    </location>
</feature>
<organism evidence="2 3">
    <name type="scientific">Pseudotenacibaculum haliotis</name>
    <dbReference type="NCBI Taxonomy" id="1862138"/>
    <lineage>
        <taxon>Bacteria</taxon>
        <taxon>Pseudomonadati</taxon>
        <taxon>Bacteroidota</taxon>
        <taxon>Flavobacteriia</taxon>
        <taxon>Flavobacteriales</taxon>
        <taxon>Flavobacteriaceae</taxon>
        <taxon>Pseudotenacibaculum</taxon>
    </lineage>
</organism>
<keyword evidence="1" id="KW-1133">Transmembrane helix</keyword>
<keyword evidence="1" id="KW-0472">Membrane</keyword>
<name>A0ABW5LLQ7_9FLAO</name>
<keyword evidence="1" id="KW-0812">Transmembrane</keyword>
<accession>A0ABW5LLQ7</accession>
<reference evidence="3" key="1">
    <citation type="journal article" date="2019" name="Int. J. Syst. Evol. Microbiol.">
        <title>The Global Catalogue of Microorganisms (GCM) 10K type strain sequencing project: providing services to taxonomists for standard genome sequencing and annotation.</title>
        <authorList>
            <consortium name="The Broad Institute Genomics Platform"/>
            <consortium name="The Broad Institute Genome Sequencing Center for Infectious Disease"/>
            <person name="Wu L."/>
            <person name="Ma J."/>
        </authorList>
    </citation>
    <scope>NUCLEOTIDE SEQUENCE [LARGE SCALE GENOMIC DNA]</scope>
    <source>
        <strain evidence="3">KCTC 52127</strain>
    </source>
</reference>
<dbReference type="EMBL" id="JBHULH010000001">
    <property type="protein sequence ID" value="MFD2565745.1"/>
    <property type="molecule type" value="Genomic_DNA"/>
</dbReference>
<proteinExistence type="predicted"/>
<sequence length="186" mass="21416">MSNKKMENNYRNIEDRLSKIPKDSGFEVPQGYFDQVEDDFSFKLKEEIIPTNSGFDLPEGYFESLEDRILERVELPKKGKIVPLRTRIARFSSAAAAVVLLFASYLIVYGKGDPDLTSDEVIAWIDENIEIVSTEDIVDAFDEDTDLEDTFVFDNDLENDIIDKYLDENDTYILIKESEGLFEELN</sequence>